<feature type="coiled-coil region" evidence="3">
    <location>
        <begin position="156"/>
        <end position="190"/>
    </location>
</feature>
<reference evidence="5 6" key="1">
    <citation type="submission" date="2024-01" db="EMBL/GenBank/DDBJ databases">
        <authorList>
            <person name="Allen C."/>
            <person name="Tagirdzhanova G."/>
        </authorList>
    </citation>
    <scope>NUCLEOTIDE SEQUENCE [LARGE SCALE GENOMIC DNA]</scope>
</reference>
<feature type="compositionally biased region" description="Basic and acidic residues" evidence="4">
    <location>
        <begin position="73"/>
        <end position="86"/>
    </location>
</feature>
<gene>
    <name evidence="5" type="ORF">SCUCBS95973_002817</name>
</gene>
<evidence type="ECO:0008006" key="7">
    <source>
        <dbReference type="Google" id="ProtNLM"/>
    </source>
</evidence>
<dbReference type="CDD" id="cd14688">
    <property type="entry name" value="bZIP_YAP"/>
    <property type="match status" value="1"/>
</dbReference>
<sequence length="640" mass="68130">MDNTPSPPTERPSFSSFWKRTKEAATAATRQVTFVPIVPRITKSRPRKRTTSKDKDAKSSEDNDNNNTSNTDSNDKDGCRSSDRSGLRGSGADETEASRAPGQEGSGGASSDEDRVSLGRGSGGAQERTAKEKAQIRRAQVRRAQIQHRKRKADYMRQLELDIDMLRDLITNAEQDMRTIQKENEAIRVQLGVVTMVRNNRGVNVGTGVVAVGGGGGGGGIDAVMADVPKLSITPAPYVQSNDLATVDNVAASFSPLSISAETSPFQSTTAMSPGVTVSSGMDSVDGFEGLDYSSNNTNPPSLFDDIDLDDISVSIVMDEAIGNPVYQIASLPPNTAALSALSPDFADPINPSGSAFPTTPISPLDPGFVPNFHTDLASAPAASSTVVSSGADKLSAMAYILPNLTVAQTHQVVNFVLALEHVCWGHAGHSFHEPDAEICADSGHALMATNLFLREAPEGVFSSIETSAKDMTAFTTNTEPANPEATAQHMQAHQASQGLTWQAPDITLQTLYGLAVSLNPISEMELAPVQAWFELAARYPLSVLLRLDVLNALKREFVGVVRCLYFGAVMERVAFESVVQRVIEPVMLAEEKALATSMPGLLPQQPPVITVSPNDLTINASATQTTDFAAVSEASGARR</sequence>
<name>A0ABP0BAF2_9PEZI</name>
<dbReference type="Gene3D" id="1.20.5.170">
    <property type="match status" value="1"/>
</dbReference>
<accession>A0ABP0BAF2</accession>
<comment type="subcellular location">
    <subcellularLocation>
        <location evidence="1">Nucleus</location>
    </subcellularLocation>
</comment>
<evidence type="ECO:0000256" key="3">
    <source>
        <dbReference type="SAM" id="Coils"/>
    </source>
</evidence>
<dbReference type="InterPro" id="IPR050936">
    <property type="entry name" value="AP-1-like"/>
</dbReference>
<dbReference type="EMBL" id="CAWUHB010000011">
    <property type="protein sequence ID" value="CAK7216452.1"/>
    <property type="molecule type" value="Genomic_DNA"/>
</dbReference>
<feature type="region of interest" description="Disordered" evidence="4">
    <location>
        <begin position="1"/>
        <end position="137"/>
    </location>
</feature>
<dbReference type="Proteomes" id="UP001642405">
    <property type="component" value="Unassembled WGS sequence"/>
</dbReference>
<dbReference type="PANTHER" id="PTHR40621:SF6">
    <property type="entry name" value="AP-1-LIKE TRANSCRIPTION FACTOR YAP1-RELATED"/>
    <property type="match status" value="1"/>
</dbReference>
<evidence type="ECO:0000256" key="4">
    <source>
        <dbReference type="SAM" id="MobiDB-lite"/>
    </source>
</evidence>
<proteinExistence type="predicted"/>
<organism evidence="5 6">
    <name type="scientific">Sporothrix curviconia</name>
    <dbReference type="NCBI Taxonomy" id="1260050"/>
    <lineage>
        <taxon>Eukaryota</taxon>
        <taxon>Fungi</taxon>
        <taxon>Dikarya</taxon>
        <taxon>Ascomycota</taxon>
        <taxon>Pezizomycotina</taxon>
        <taxon>Sordariomycetes</taxon>
        <taxon>Sordariomycetidae</taxon>
        <taxon>Ophiostomatales</taxon>
        <taxon>Ophiostomataceae</taxon>
        <taxon>Sporothrix</taxon>
    </lineage>
</organism>
<comment type="caution">
    <text evidence="5">The sequence shown here is derived from an EMBL/GenBank/DDBJ whole genome shotgun (WGS) entry which is preliminary data.</text>
</comment>
<feature type="compositionally biased region" description="Basic and acidic residues" evidence="4">
    <location>
        <begin position="51"/>
        <end position="61"/>
    </location>
</feature>
<keyword evidence="3" id="KW-0175">Coiled coil</keyword>
<keyword evidence="6" id="KW-1185">Reference proteome</keyword>
<dbReference type="InterPro" id="IPR046347">
    <property type="entry name" value="bZIP_sf"/>
</dbReference>
<dbReference type="SUPFAM" id="SSF57959">
    <property type="entry name" value="Leucine zipper domain"/>
    <property type="match status" value="1"/>
</dbReference>
<evidence type="ECO:0000313" key="5">
    <source>
        <dbReference type="EMBL" id="CAK7216452.1"/>
    </source>
</evidence>
<feature type="compositionally biased region" description="Pro residues" evidence="4">
    <location>
        <begin position="1"/>
        <end position="10"/>
    </location>
</feature>
<dbReference type="PANTHER" id="PTHR40621">
    <property type="entry name" value="TRANSCRIPTION FACTOR KAPC-RELATED"/>
    <property type="match status" value="1"/>
</dbReference>
<protein>
    <recommendedName>
        <fullName evidence="7">BZIP domain-containing protein</fullName>
    </recommendedName>
</protein>
<keyword evidence="2" id="KW-0539">Nucleus</keyword>
<evidence type="ECO:0000256" key="2">
    <source>
        <dbReference type="ARBA" id="ARBA00023242"/>
    </source>
</evidence>
<evidence type="ECO:0000313" key="6">
    <source>
        <dbReference type="Proteomes" id="UP001642405"/>
    </source>
</evidence>
<evidence type="ECO:0000256" key="1">
    <source>
        <dbReference type="ARBA" id="ARBA00004123"/>
    </source>
</evidence>